<keyword evidence="5" id="KW-0547">Nucleotide-binding</keyword>
<evidence type="ECO:0000256" key="10">
    <source>
        <dbReference type="SAM" id="Phobius"/>
    </source>
</evidence>
<dbReference type="Pfam" id="PF07730">
    <property type="entry name" value="HisKA_3"/>
    <property type="match status" value="1"/>
</dbReference>
<dbReference type="AlphaFoldDB" id="A0A3N1CV36"/>
<sequence>MEREGRSGRDLAANAAALVFAACFAALSGPNLELPDDLGARTREIEQIIGGLGCAALLLRRRRPFALAVVLLLLGNVTHYLTGPVLVAVFTVAAARPAKQTAWIAAIAFAPLIPFLVRFAEAAPDRRAQALVYFALVLSAIGWGLWRRSRRLLLASLRERAELAEAGAELRAERARQEARKEIAREMHDVLGHRLSLLSLYAGALQYNEAASREEVARASGLIADNARLALTDLREVIGVLRAGPGTDERPQPCLDDLPRLVAEERAAGGRITLTVPEQGAVPASVGRAAYRIVQETLTNARKHAPGTAVEVAVSGGPGRGLAIQVANPLPPGTMTHEGHGLLGLVERARLAGGDLTAGPRGDVFQVSARLPWPEAAREPEPGTALEEEQKATPEEAR</sequence>
<organism evidence="12 13">
    <name type="scientific">Actinocorallia herbida</name>
    <dbReference type="NCBI Taxonomy" id="58109"/>
    <lineage>
        <taxon>Bacteria</taxon>
        <taxon>Bacillati</taxon>
        <taxon>Actinomycetota</taxon>
        <taxon>Actinomycetes</taxon>
        <taxon>Streptosporangiales</taxon>
        <taxon>Thermomonosporaceae</taxon>
        <taxon>Actinocorallia</taxon>
    </lineage>
</organism>
<reference evidence="12 13" key="1">
    <citation type="submission" date="2018-11" db="EMBL/GenBank/DDBJ databases">
        <title>Sequencing the genomes of 1000 actinobacteria strains.</title>
        <authorList>
            <person name="Klenk H.-P."/>
        </authorList>
    </citation>
    <scope>NUCLEOTIDE SEQUENCE [LARGE SCALE GENOMIC DNA]</scope>
    <source>
        <strain evidence="12 13">DSM 44254</strain>
    </source>
</reference>
<name>A0A3N1CV36_9ACTN</name>
<dbReference type="InterPro" id="IPR036890">
    <property type="entry name" value="HATPase_C_sf"/>
</dbReference>
<dbReference type="GO" id="GO:0046983">
    <property type="term" value="F:protein dimerization activity"/>
    <property type="evidence" value="ECO:0007669"/>
    <property type="project" value="InterPro"/>
</dbReference>
<evidence type="ECO:0000256" key="8">
    <source>
        <dbReference type="ARBA" id="ARBA00023012"/>
    </source>
</evidence>
<evidence type="ECO:0000256" key="3">
    <source>
        <dbReference type="ARBA" id="ARBA00022553"/>
    </source>
</evidence>
<dbReference type="GO" id="GO:0000155">
    <property type="term" value="F:phosphorelay sensor kinase activity"/>
    <property type="evidence" value="ECO:0007669"/>
    <property type="project" value="InterPro"/>
</dbReference>
<dbReference type="EMBL" id="RJKE01000001">
    <property type="protein sequence ID" value="ROO85137.1"/>
    <property type="molecule type" value="Genomic_DNA"/>
</dbReference>
<dbReference type="CDD" id="cd16917">
    <property type="entry name" value="HATPase_UhpB-NarQ-NarX-like"/>
    <property type="match status" value="1"/>
</dbReference>
<dbReference type="SUPFAM" id="SSF55874">
    <property type="entry name" value="ATPase domain of HSP90 chaperone/DNA topoisomerase II/histidine kinase"/>
    <property type="match status" value="1"/>
</dbReference>
<dbReference type="Gene3D" id="1.20.5.1930">
    <property type="match status" value="1"/>
</dbReference>
<dbReference type="InterPro" id="IPR050482">
    <property type="entry name" value="Sensor_HK_TwoCompSys"/>
</dbReference>
<keyword evidence="4" id="KW-0808">Transferase</keyword>
<evidence type="ECO:0000256" key="5">
    <source>
        <dbReference type="ARBA" id="ARBA00022741"/>
    </source>
</evidence>
<evidence type="ECO:0000256" key="2">
    <source>
        <dbReference type="ARBA" id="ARBA00012438"/>
    </source>
</evidence>
<keyword evidence="10" id="KW-0812">Transmembrane</keyword>
<dbReference type="InterPro" id="IPR011712">
    <property type="entry name" value="Sig_transdc_His_kin_sub3_dim/P"/>
</dbReference>
<dbReference type="OrthoDB" id="227596at2"/>
<keyword evidence="10" id="KW-1133">Transmembrane helix</keyword>
<keyword evidence="13" id="KW-1185">Reference proteome</keyword>
<dbReference type="PROSITE" id="PS51257">
    <property type="entry name" value="PROKAR_LIPOPROTEIN"/>
    <property type="match status" value="1"/>
</dbReference>
<comment type="caution">
    <text evidence="12">The sequence shown here is derived from an EMBL/GenBank/DDBJ whole genome shotgun (WGS) entry which is preliminary data.</text>
</comment>
<keyword evidence="3" id="KW-0597">Phosphoprotein</keyword>
<evidence type="ECO:0000256" key="9">
    <source>
        <dbReference type="SAM" id="MobiDB-lite"/>
    </source>
</evidence>
<evidence type="ECO:0000256" key="4">
    <source>
        <dbReference type="ARBA" id="ARBA00022679"/>
    </source>
</evidence>
<evidence type="ECO:0000259" key="11">
    <source>
        <dbReference type="Pfam" id="PF07730"/>
    </source>
</evidence>
<dbReference type="GO" id="GO:0005524">
    <property type="term" value="F:ATP binding"/>
    <property type="evidence" value="ECO:0007669"/>
    <property type="project" value="UniProtKB-KW"/>
</dbReference>
<evidence type="ECO:0000256" key="7">
    <source>
        <dbReference type="ARBA" id="ARBA00022840"/>
    </source>
</evidence>
<dbReference type="PANTHER" id="PTHR24421:SF10">
    <property type="entry name" value="NITRATE_NITRITE SENSOR PROTEIN NARQ"/>
    <property type="match status" value="1"/>
</dbReference>
<evidence type="ECO:0000313" key="13">
    <source>
        <dbReference type="Proteomes" id="UP000272400"/>
    </source>
</evidence>
<comment type="catalytic activity">
    <reaction evidence="1">
        <text>ATP + protein L-histidine = ADP + protein N-phospho-L-histidine.</text>
        <dbReference type="EC" id="2.7.13.3"/>
    </reaction>
</comment>
<keyword evidence="10" id="KW-0472">Membrane</keyword>
<dbReference type="PANTHER" id="PTHR24421">
    <property type="entry name" value="NITRATE/NITRITE SENSOR PROTEIN NARX-RELATED"/>
    <property type="match status" value="1"/>
</dbReference>
<keyword evidence="8" id="KW-0902">Two-component regulatory system</keyword>
<evidence type="ECO:0000256" key="6">
    <source>
        <dbReference type="ARBA" id="ARBA00022777"/>
    </source>
</evidence>
<evidence type="ECO:0000313" key="12">
    <source>
        <dbReference type="EMBL" id="ROO85137.1"/>
    </source>
</evidence>
<dbReference type="Proteomes" id="UP000272400">
    <property type="component" value="Unassembled WGS sequence"/>
</dbReference>
<dbReference type="RefSeq" id="WP_123664678.1">
    <property type="nucleotide sequence ID" value="NZ_RJKE01000001.1"/>
</dbReference>
<keyword evidence="7" id="KW-0067">ATP-binding</keyword>
<feature type="transmembrane region" description="Helical" evidence="10">
    <location>
        <begin position="126"/>
        <end position="146"/>
    </location>
</feature>
<dbReference type="EC" id="2.7.13.3" evidence="2"/>
<gene>
    <name evidence="12" type="ORF">EDD29_2676</name>
</gene>
<accession>A0A3N1CV36</accession>
<dbReference type="GO" id="GO:0016020">
    <property type="term" value="C:membrane"/>
    <property type="evidence" value="ECO:0007669"/>
    <property type="project" value="InterPro"/>
</dbReference>
<feature type="transmembrane region" description="Helical" evidence="10">
    <location>
        <begin position="102"/>
        <end position="120"/>
    </location>
</feature>
<feature type="region of interest" description="Disordered" evidence="9">
    <location>
        <begin position="372"/>
        <end position="398"/>
    </location>
</feature>
<feature type="domain" description="Signal transduction histidine kinase subgroup 3 dimerisation and phosphoacceptor" evidence="11">
    <location>
        <begin position="180"/>
        <end position="243"/>
    </location>
</feature>
<proteinExistence type="predicted"/>
<feature type="transmembrane region" description="Helical" evidence="10">
    <location>
        <begin position="65"/>
        <end position="90"/>
    </location>
</feature>
<protein>
    <recommendedName>
        <fullName evidence="2">histidine kinase</fullName>
        <ecNumber evidence="2">2.7.13.3</ecNumber>
    </recommendedName>
</protein>
<dbReference type="Gene3D" id="3.30.565.10">
    <property type="entry name" value="Histidine kinase-like ATPase, C-terminal domain"/>
    <property type="match status" value="1"/>
</dbReference>
<feature type="compositionally biased region" description="Basic and acidic residues" evidence="9">
    <location>
        <begin position="388"/>
        <end position="398"/>
    </location>
</feature>
<keyword evidence="6 12" id="KW-0418">Kinase</keyword>
<evidence type="ECO:0000256" key="1">
    <source>
        <dbReference type="ARBA" id="ARBA00000085"/>
    </source>
</evidence>